<dbReference type="Proteomes" id="UP000308600">
    <property type="component" value="Unassembled WGS sequence"/>
</dbReference>
<keyword evidence="2" id="KW-1185">Reference proteome</keyword>
<organism evidence="1 2">
    <name type="scientific">Pluteus cervinus</name>
    <dbReference type="NCBI Taxonomy" id="181527"/>
    <lineage>
        <taxon>Eukaryota</taxon>
        <taxon>Fungi</taxon>
        <taxon>Dikarya</taxon>
        <taxon>Basidiomycota</taxon>
        <taxon>Agaricomycotina</taxon>
        <taxon>Agaricomycetes</taxon>
        <taxon>Agaricomycetidae</taxon>
        <taxon>Agaricales</taxon>
        <taxon>Pluteineae</taxon>
        <taxon>Pluteaceae</taxon>
        <taxon>Pluteus</taxon>
    </lineage>
</organism>
<evidence type="ECO:0000313" key="1">
    <source>
        <dbReference type="EMBL" id="TFK73437.1"/>
    </source>
</evidence>
<gene>
    <name evidence="1" type="ORF">BDN72DRAFT_834853</name>
</gene>
<accession>A0ACD3B6X8</accession>
<sequence length="426" mass="47480">MLYPLHVQNDLPVEILSYILRLSTSDLTTSLRSYECDRNAEWESYDNVLQDCTQFRLVDSTWNAVVTPILYSIFVLPAWPLEKLLRRAKAVDYHPELIIALVISGCVDYHTVEMEVEEFQTFNIMCSCLHRCTSISLLDVHLGGYTPLLESDAEEFFAHIQSDSLTSLAILCPSVDVIADAFAGLGTRSSQLKELVLYNMYWDASRLAPTEPLHLPSLSSLTMHWEWPPGLNCTPFAEFFSKLILGESGSPTPLQELTISGVLDLDAPHMSTLLSSYNIGFSLTSIQLNLPPSLTTSTIFEALPNTILLLCPALTRFLYFAWCPTSLLYELPPRLKEFGVTVVHIAGPGAPSLLTTIVPLMEMVKEARYRKGIQKLYIQWALLGPPGAQRKLEDACIEEGLEFSSLETSIAAGPKPILRLTRSSGF</sequence>
<name>A0ACD3B6X8_9AGAR</name>
<reference evidence="1 2" key="1">
    <citation type="journal article" date="2019" name="Nat. Ecol. Evol.">
        <title>Megaphylogeny resolves global patterns of mushroom evolution.</title>
        <authorList>
            <person name="Varga T."/>
            <person name="Krizsan K."/>
            <person name="Foldi C."/>
            <person name="Dima B."/>
            <person name="Sanchez-Garcia M."/>
            <person name="Sanchez-Ramirez S."/>
            <person name="Szollosi G.J."/>
            <person name="Szarkandi J.G."/>
            <person name="Papp V."/>
            <person name="Albert L."/>
            <person name="Andreopoulos W."/>
            <person name="Angelini C."/>
            <person name="Antonin V."/>
            <person name="Barry K.W."/>
            <person name="Bougher N.L."/>
            <person name="Buchanan P."/>
            <person name="Buyck B."/>
            <person name="Bense V."/>
            <person name="Catcheside P."/>
            <person name="Chovatia M."/>
            <person name="Cooper J."/>
            <person name="Damon W."/>
            <person name="Desjardin D."/>
            <person name="Finy P."/>
            <person name="Geml J."/>
            <person name="Haridas S."/>
            <person name="Hughes K."/>
            <person name="Justo A."/>
            <person name="Karasinski D."/>
            <person name="Kautmanova I."/>
            <person name="Kiss B."/>
            <person name="Kocsube S."/>
            <person name="Kotiranta H."/>
            <person name="LaButti K.M."/>
            <person name="Lechner B.E."/>
            <person name="Liimatainen K."/>
            <person name="Lipzen A."/>
            <person name="Lukacs Z."/>
            <person name="Mihaltcheva S."/>
            <person name="Morgado L.N."/>
            <person name="Niskanen T."/>
            <person name="Noordeloos M.E."/>
            <person name="Ohm R.A."/>
            <person name="Ortiz-Santana B."/>
            <person name="Ovrebo C."/>
            <person name="Racz N."/>
            <person name="Riley R."/>
            <person name="Savchenko A."/>
            <person name="Shiryaev A."/>
            <person name="Soop K."/>
            <person name="Spirin V."/>
            <person name="Szebenyi C."/>
            <person name="Tomsovsky M."/>
            <person name="Tulloss R.E."/>
            <person name="Uehling J."/>
            <person name="Grigoriev I.V."/>
            <person name="Vagvolgyi C."/>
            <person name="Papp T."/>
            <person name="Martin F.M."/>
            <person name="Miettinen O."/>
            <person name="Hibbett D.S."/>
            <person name="Nagy L.G."/>
        </authorList>
    </citation>
    <scope>NUCLEOTIDE SEQUENCE [LARGE SCALE GENOMIC DNA]</scope>
    <source>
        <strain evidence="1 2">NL-1719</strain>
    </source>
</reference>
<dbReference type="EMBL" id="ML208276">
    <property type="protein sequence ID" value="TFK73437.1"/>
    <property type="molecule type" value="Genomic_DNA"/>
</dbReference>
<proteinExistence type="predicted"/>
<protein>
    <submittedName>
        <fullName evidence="1">Uncharacterized protein</fullName>
    </submittedName>
</protein>
<evidence type="ECO:0000313" key="2">
    <source>
        <dbReference type="Proteomes" id="UP000308600"/>
    </source>
</evidence>